<keyword evidence="4" id="KW-0788">Thiol protease</keyword>
<keyword evidence="3" id="KW-0378">Hydrolase</keyword>
<accession>A0ABP0LZI5</accession>
<dbReference type="InterPro" id="IPR022684">
    <property type="entry name" value="Calpain_cysteine_protease"/>
</dbReference>
<feature type="domain" description="Calpain catalytic" evidence="6">
    <location>
        <begin position="1"/>
        <end position="365"/>
    </location>
</feature>
<evidence type="ECO:0000256" key="1">
    <source>
        <dbReference type="ARBA" id="ARBA00007623"/>
    </source>
</evidence>
<dbReference type="PANTHER" id="PTHR10183:SF379">
    <property type="entry name" value="CALPAIN-5"/>
    <property type="match status" value="1"/>
</dbReference>
<comment type="caution">
    <text evidence="7">The sequence shown here is derived from an EMBL/GenBank/DDBJ whole genome shotgun (WGS) entry which is preliminary data.</text>
</comment>
<reference evidence="7 8" key="1">
    <citation type="submission" date="2024-02" db="EMBL/GenBank/DDBJ databases">
        <authorList>
            <person name="Chen Y."/>
            <person name="Shah S."/>
            <person name="Dougan E. K."/>
            <person name="Thang M."/>
            <person name="Chan C."/>
        </authorList>
    </citation>
    <scope>NUCLEOTIDE SEQUENCE [LARGE SCALE GENOMIC DNA]</scope>
</reference>
<dbReference type="PRINTS" id="PR00704">
    <property type="entry name" value="CALPAIN"/>
</dbReference>
<evidence type="ECO:0000256" key="5">
    <source>
        <dbReference type="PROSITE-ProRule" id="PRU00239"/>
    </source>
</evidence>
<dbReference type="PANTHER" id="PTHR10183">
    <property type="entry name" value="CALPAIN"/>
    <property type="match status" value="1"/>
</dbReference>
<dbReference type="EMBL" id="CAXAMN010014914">
    <property type="protein sequence ID" value="CAK9044637.1"/>
    <property type="molecule type" value="Genomic_DNA"/>
</dbReference>
<dbReference type="PROSITE" id="PS50203">
    <property type="entry name" value="CALPAIN_CAT"/>
    <property type="match status" value="1"/>
</dbReference>
<comment type="similarity">
    <text evidence="1">Belongs to the peptidase C2 family.</text>
</comment>
<sequence length="1106" mass="123412">MWIRARMLGDPSEATLFDEVRPQDVLQGSLGDCWLMSSLSCLGSHPQKLKSLFSSKHLTEDGKYSIWLFDIEKSEWTSVAIDEFLPCNVRYGVPRAEFSKPLGEEIWVMLLEKAMAKFCGSYGALSGGGCAWAFQVLTGKTDVISYARERDGTWRRRRLNARREEKEGGKGNDELLTPAVRWVQIVAIRLSDGSLKELYQTLQEHICDRHVMGCSIAGNSAGAEGAKGNGLYTNHAYSLLKIIPESLDDGSPIRPLGAPNSGWGGCFNVGLPGAGEGVSFFTRKTPRKARFSLGTAPVVAELDPYRGWRAGRTSLRLEDFAGFETSEPSAKWAENPQLAERLAVQKGRNDGAFYMTFEDWAQWFSNDEPDAEEDGNHDVEEYTTSFDISSTYVAMGAKRRFAGVAQKPEGISAYTTLKLPARVYDGHLLGRVDGRADSSGIDVLAVTLSQAVGPPPVSEVNRCQNEAPPPFTRFSRAFFQLQTAPRPHSARAGAAVRAMDGNGEAAEGLWARAMEVDTALGGLPGLPNHAGTAGAVEGTVGGLLVLVEEIQGRLRWGTRKQFRTFEPREDGTWPCNFETLGDPAPGDISKICECEVDQSRKSDRSNSNMEWIYCASQFMLCDCPGRIRWGNKNRWKIFPMQKKPLGCNTDLGDPAPGDAGKHCECELDPQSALYRKVNPSLRREVTAPVISCETFETSKRRTPWDREQWRAVEGLCAEPTSPPRGPEALTSRELRQMLAAWISEGFEANYQKLYKHGWLEEAFVNFIGPAPGGSKWALINEQLIRSVHLFSERPVVVVHFGMLTPDEWDPQQYPWLVVLHAAPFPTEVFRRFDLNKYRSFLIARVKAGVQLDSDQFVAPGVDRLFQLAKREGSETYPLPILPVHFLRNEELPMYPGSVTREGVTMSGGVSHVFDRFCHRTSCNVTTRWGHAHPTWTFWALPFLGRWIRRHLRDETLPSSSADERGPRGRSRPVPALRVSSIDVDEDLLNIGTWEEGGWKQWCKYDVMDPSEFERLLDGPSACDRGPRGALVPPPIAADPVFHPQGAPLVFYTAHHAVDPKISKQLIDRLQKKHRKRQLPGPIFYKGCFYNNSAHFKKAHPGVRCLI</sequence>
<dbReference type="PROSITE" id="PS00139">
    <property type="entry name" value="THIOL_PROTEASE_CYS"/>
    <property type="match status" value="1"/>
</dbReference>
<evidence type="ECO:0000313" key="8">
    <source>
        <dbReference type="Proteomes" id="UP001642484"/>
    </source>
</evidence>
<keyword evidence="8" id="KW-1185">Reference proteome</keyword>
<dbReference type="InterPro" id="IPR001300">
    <property type="entry name" value="Peptidase_C2_calpain_cat"/>
</dbReference>
<protein>
    <recommendedName>
        <fullName evidence="6">Calpain catalytic domain-containing protein</fullName>
    </recommendedName>
</protein>
<organism evidence="7 8">
    <name type="scientific">Durusdinium trenchii</name>
    <dbReference type="NCBI Taxonomy" id="1381693"/>
    <lineage>
        <taxon>Eukaryota</taxon>
        <taxon>Sar</taxon>
        <taxon>Alveolata</taxon>
        <taxon>Dinophyceae</taxon>
        <taxon>Suessiales</taxon>
        <taxon>Symbiodiniaceae</taxon>
        <taxon>Durusdinium</taxon>
    </lineage>
</organism>
<name>A0ABP0LZI5_9DINO</name>
<dbReference type="SMART" id="SM00230">
    <property type="entry name" value="CysPc"/>
    <property type="match status" value="1"/>
</dbReference>
<dbReference type="InterPro" id="IPR038765">
    <property type="entry name" value="Papain-like_cys_pep_sf"/>
</dbReference>
<dbReference type="Pfam" id="PF00648">
    <property type="entry name" value="Peptidase_C2"/>
    <property type="match status" value="1"/>
</dbReference>
<gene>
    <name evidence="7" type="ORF">CCMP2556_LOCUS23461</name>
</gene>
<evidence type="ECO:0000313" key="7">
    <source>
        <dbReference type="EMBL" id="CAK9044637.1"/>
    </source>
</evidence>
<evidence type="ECO:0000259" key="6">
    <source>
        <dbReference type="PROSITE" id="PS50203"/>
    </source>
</evidence>
<keyword evidence="2" id="KW-0645">Protease</keyword>
<dbReference type="Gene3D" id="3.90.70.10">
    <property type="entry name" value="Cysteine proteinases"/>
    <property type="match status" value="1"/>
</dbReference>
<dbReference type="SUPFAM" id="SSF54001">
    <property type="entry name" value="Cysteine proteinases"/>
    <property type="match status" value="1"/>
</dbReference>
<dbReference type="InterPro" id="IPR000169">
    <property type="entry name" value="Pept_cys_AS"/>
</dbReference>
<evidence type="ECO:0000256" key="3">
    <source>
        <dbReference type="ARBA" id="ARBA00022801"/>
    </source>
</evidence>
<dbReference type="Proteomes" id="UP001642484">
    <property type="component" value="Unassembled WGS sequence"/>
</dbReference>
<comment type="caution">
    <text evidence="5">Lacks conserved residue(s) required for the propagation of feature annotation.</text>
</comment>
<evidence type="ECO:0000256" key="2">
    <source>
        <dbReference type="ARBA" id="ARBA00022670"/>
    </source>
</evidence>
<proteinExistence type="inferred from homology"/>
<evidence type="ECO:0000256" key="4">
    <source>
        <dbReference type="ARBA" id="ARBA00022807"/>
    </source>
</evidence>